<dbReference type="InterPro" id="IPR000847">
    <property type="entry name" value="LysR_HTH_N"/>
</dbReference>
<dbReference type="Proteomes" id="UP001197236">
    <property type="component" value="Unassembled WGS sequence"/>
</dbReference>
<dbReference type="PROSITE" id="PS50931">
    <property type="entry name" value="HTH_LYSR"/>
    <property type="match status" value="1"/>
</dbReference>
<protein>
    <recommendedName>
        <fullName evidence="1">HTH lysR-type domain-containing protein</fullName>
    </recommendedName>
</protein>
<accession>A0ABS6VH27</accession>
<dbReference type="EMBL" id="JAHVXZ010000008">
    <property type="protein sequence ID" value="MBW1258610.1"/>
    <property type="molecule type" value="Genomic_DNA"/>
</dbReference>
<name>A0ABS6VH27_9GAMM</name>
<organism evidence="2 3">
    <name type="scientific">Pantoea allii</name>
    <dbReference type="NCBI Taxonomy" id="574096"/>
    <lineage>
        <taxon>Bacteria</taxon>
        <taxon>Pseudomonadati</taxon>
        <taxon>Pseudomonadota</taxon>
        <taxon>Gammaproteobacteria</taxon>
        <taxon>Enterobacterales</taxon>
        <taxon>Erwiniaceae</taxon>
        <taxon>Pantoea</taxon>
    </lineage>
</organism>
<evidence type="ECO:0000313" key="2">
    <source>
        <dbReference type="EMBL" id="MBW1258610.1"/>
    </source>
</evidence>
<feature type="domain" description="HTH lysR-type" evidence="1">
    <location>
        <begin position="1"/>
        <end position="32"/>
    </location>
</feature>
<reference evidence="2 3" key="1">
    <citation type="submission" date="2021-07" db="EMBL/GenBank/DDBJ databases">
        <title>A novel phosphonate cluster across the Pantoea species complex is important for pathogenicity in onion.</title>
        <authorList>
            <person name="Zhao M."/>
            <person name="Stice S."/>
            <person name="Shin G.Y."/>
            <person name="Coutinho T."/>
            <person name="Gitaitis R."/>
            <person name="Kvitko B."/>
            <person name="Dutta B."/>
        </authorList>
    </citation>
    <scope>NUCLEOTIDE SEQUENCE [LARGE SCALE GENOMIC DNA]</scope>
    <source>
        <strain evidence="2 3">BD 382</strain>
    </source>
</reference>
<proteinExistence type="predicted"/>
<gene>
    <name evidence="2" type="ORF">KYI95_15635</name>
</gene>
<evidence type="ECO:0000259" key="1">
    <source>
        <dbReference type="PROSITE" id="PS50931"/>
    </source>
</evidence>
<comment type="caution">
    <text evidence="2">The sequence shown here is derived from an EMBL/GenBank/DDBJ whole genome shotgun (WGS) entry which is preliminary data.</text>
</comment>
<keyword evidence="3" id="KW-1185">Reference proteome</keyword>
<sequence length="83" mass="9731">MPVSHISRHAAELESRLATQLFVRTTRQRQLAQPGKHLYSAKAPLMEALIGIQDRLTRASETLEETIRITQVKLWRWNKSFRY</sequence>
<evidence type="ECO:0000313" key="3">
    <source>
        <dbReference type="Proteomes" id="UP001197236"/>
    </source>
</evidence>